<dbReference type="GO" id="GO:0005789">
    <property type="term" value="C:endoplasmic reticulum membrane"/>
    <property type="evidence" value="ECO:0007669"/>
    <property type="project" value="UniProtKB-SubCell"/>
</dbReference>
<evidence type="ECO:0000256" key="5">
    <source>
        <dbReference type="ARBA" id="ARBA00022824"/>
    </source>
</evidence>
<feature type="transmembrane region" description="Helical" evidence="11">
    <location>
        <begin position="398"/>
        <end position="417"/>
    </location>
</feature>
<feature type="transmembrane region" description="Helical" evidence="11">
    <location>
        <begin position="245"/>
        <end position="264"/>
    </location>
</feature>
<evidence type="ECO:0000256" key="10">
    <source>
        <dbReference type="PIRSR" id="PIRSR000439-1"/>
    </source>
</evidence>
<evidence type="ECO:0000256" key="6">
    <source>
        <dbReference type="ARBA" id="ARBA00022989"/>
    </source>
</evidence>
<dbReference type="PIRSF" id="PIRSF000439">
    <property type="entry name" value="Oat_ACAT_DAG_ARE"/>
    <property type="match status" value="1"/>
</dbReference>
<protein>
    <recommendedName>
        <fullName evidence="9">O-acyltransferase</fullName>
    </recommendedName>
</protein>
<keyword evidence="3 9" id="KW-0808">Transferase</keyword>
<dbReference type="Pfam" id="PF03062">
    <property type="entry name" value="MBOAT"/>
    <property type="match status" value="1"/>
</dbReference>
<keyword evidence="5 9" id="KW-0256">Endoplasmic reticulum</keyword>
<comment type="subcellular location">
    <subcellularLocation>
        <location evidence="1 9">Endoplasmic reticulum membrane</location>
        <topology evidence="1 9">Multi-pass membrane protein</topology>
    </subcellularLocation>
</comment>
<evidence type="ECO:0000256" key="11">
    <source>
        <dbReference type="SAM" id="Phobius"/>
    </source>
</evidence>
<feature type="active site" evidence="10">
    <location>
        <position position="388"/>
    </location>
</feature>
<dbReference type="WBParaSite" id="SVE_0771600.1">
    <property type="protein sequence ID" value="SVE_0771600.1"/>
    <property type="gene ID" value="SVE_0771600"/>
</dbReference>
<dbReference type="InterPro" id="IPR004299">
    <property type="entry name" value="MBOAT_fam"/>
</dbReference>
<keyword evidence="7 9" id="KW-0472">Membrane</keyword>
<dbReference type="PANTHER" id="PTHR10408">
    <property type="entry name" value="STEROL O-ACYLTRANSFERASE"/>
    <property type="match status" value="1"/>
</dbReference>
<proteinExistence type="inferred from homology"/>
<organism evidence="12 13">
    <name type="scientific">Strongyloides venezuelensis</name>
    <name type="common">Threadworm</name>
    <dbReference type="NCBI Taxonomy" id="75913"/>
    <lineage>
        <taxon>Eukaryota</taxon>
        <taxon>Metazoa</taxon>
        <taxon>Ecdysozoa</taxon>
        <taxon>Nematoda</taxon>
        <taxon>Chromadorea</taxon>
        <taxon>Rhabditida</taxon>
        <taxon>Tylenchina</taxon>
        <taxon>Panagrolaimomorpha</taxon>
        <taxon>Strongyloidoidea</taxon>
        <taxon>Strongyloididae</taxon>
        <taxon>Strongyloides</taxon>
    </lineage>
</organism>
<keyword evidence="8 9" id="KW-0012">Acyltransferase</keyword>
<dbReference type="PANTHER" id="PTHR10408:SF8">
    <property type="entry name" value="O-ACYLTRANSFERASE"/>
    <property type="match status" value="1"/>
</dbReference>
<feature type="transmembrane region" description="Helical" evidence="11">
    <location>
        <begin position="140"/>
        <end position="157"/>
    </location>
</feature>
<dbReference type="STRING" id="75913.A0A0K0FFS0"/>
<evidence type="ECO:0000256" key="4">
    <source>
        <dbReference type="ARBA" id="ARBA00022692"/>
    </source>
</evidence>
<comment type="similarity">
    <text evidence="2 9">Belongs to the membrane-bound acyltransferase family. Sterol o-acyltransferase subfamily.</text>
</comment>
<evidence type="ECO:0000256" key="9">
    <source>
        <dbReference type="PIRNR" id="PIRNR000439"/>
    </source>
</evidence>
<keyword evidence="4 11" id="KW-0812">Transmembrane</keyword>
<evidence type="ECO:0000256" key="2">
    <source>
        <dbReference type="ARBA" id="ARBA00009010"/>
    </source>
</evidence>
<evidence type="ECO:0000256" key="1">
    <source>
        <dbReference type="ARBA" id="ARBA00004477"/>
    </source>
</evidence>
<dbReference type="GO" id="GO:0008374">
    <property type="term" value="F:O-acyltransferase activity"/>
    <property type="evidence" value="ECO:0007669"/>
    <property type="project" value="InterPro"/>
</dbReference>
<dbReference type="GO" id="GO:0008203">
    <property type="term" value="P:cholesterol metabolic process"/>
    <property type="evidence" value="ECO:0007669"/>
    <property type="project" value="TreeGrafter"/>
</dbReference>
<reference evidence="12" key="1">
    <citation type="submission" date="2014-07" db="EMBL/GenBank/DDBJ databases">
        <authorList>
            <person name="Martin A.A"/>
            <person name="De Silva N."/>
        </authorList>
    </citation>
    <scope>NUCLEOTIDE SEQUENCE</scope>
</reference>
<name>A0A0K0FFS0_STRVS</name>
<accession>A0A0K0FFS0</accession>
<feature type="transmembrane region" description="Helical" evidence="11">
    <location>
        <begin position="284"/>
        <end position="307"/>
    </location>
</feature>
<dbReference type="InterPro" id="IPR014371">
    <property type="entry name" value="Oat_ACAT_DAG_ARE"/>
</dbReference>
<keyword evidence="12" id="KW-1185">Reference proteome</keyword>
<evidence type="ECO:0000256" key="8">
    <source>
        <dbReference type="ARBA" id="ARBA00023315"/>
    </source>
</evidence>
<feature type="transmembrane region" description="Helical" evidence="11">
    <location>
        <begin position="97"/>
        <end position="120"/>
    </location>
</feature>
<reference evidence="13" key="2">
    <citation type="submission" date="2015-08" db="UniProtKB">
        <authorList>
            <consortium name="WormBaseParasite"/>
        </authorList>
    </citation>
    <scope>IDENTIFICATION</scope>
</reference>
<evidence type="ECO:0000256" key="3">
    <source>
        <dbReference type="ARBA" id="ARBA00022679"/>
    </source>
</evidence>
<feature type="transmembrane region" description="Helical" evidence="11">
    <location>
        <begin position="375"/>
        <end position="392"/>
    </location>
</feature>
<dbReference type="AlphaFoldDB" id="A0A0K0FFS0"/>
<evidence type="ECO:0000313" key="12">
    <source>
        <dbReference type="Proteomes" id="UP000035680"/>
    </source>
</evidence>
<feature type="transmembrane region" description="Helical" evidence="11">
    <location>
        <begin position="59"/>
        <end position="77"/>
    </location>
</feature>
<sequence>MELWVFNYMLIMDDVKLCENDQNNNCKVMDEKKNRNFKEKVFVVRDSVLTKEFNSSGRILYNYFASLFILLAIGTWIRDTWQHGNPLHHTWLIWWNFNRFPITMLAWGTMHLSTIIFIYYGMTFWSLIPSKNCTFQSQKLYLFSYITYLICLFYLPIKWSMWMKLNPACSYIITCENTRLAMKVHSFVRENFLTGVRRKKQIFDSRNSVVDGWPTLRQFNYFMFAPTFIYQNEYPRYPTRSWKVVGNYLFQCFACIYVVNLIFIQQVYPYFSEMNYQENSIMTLIYAIFPSILPGMICLMMLFYGILHCWLNMFAEALQFGDRLFYDHWWKSRNMAQYYRDWNLVVHEWLYAYVYRDLSTFLKDSFKMDKKGRKISQTLVFFLSAFFHEYWFGISLRVFYPIMFFLYFVCGGVFFIVSRLIKKDSIWNIAMFCNLLIGTGMFVACYSMEWYAKDRCLSKGEGFWDWVPKQWTCQ</sequence>
<evidence type="ECO:0000256" key="7">
    <source>
        <dbReference type="ARBA" id="ARBA00023136"/>
    </source>
</evidence>
<feature type="transmembrane region" description="Helical" evidence="11">
    <location>
        <begin position="429"/>
        <end position="451"/>
    </location>
</feature>
<dbReference type="Proteomes" id="UP000035680">
    <property type="component" value="Unassembled WGS sequence"/>
</dbReference>
<evidence type="ECO:0000313" key="13">
    <source>
        <dbReference type="WBParaSite" id="SVE_0771600.1"/>
    </source>
</evidence>
<keyword evidence="6 11" id="KW-1133">Transmembrane helix</keyword>